<dbReference type="SUPFAM" id="SSF49373">
    <property type="entry name" value="Invasin/intimin cell-adhesion fragments"/>
    <property type="match status" value="1"/>
</dbReference>
<reference evidence="2 3" key="1">
    <citation type="submission" date="2015-09" db="EMBL/GenBank/DDBJ databases">
        <authorList>
            <consortium name="Pathogen Informatics"/>
        </authorList>
    </citation>
    <scope>NUCLEOTIDE SEQUENCE [LARGE SCALE GENOMIC DNA]</scope>
    <source>
        <strain evidence="2 3">2789STDY5834835</strain>
    </source>
</reference>
<evidence type="ECO:0000313" key="3">
    <source>
        <dbReference type="Proteomes" id="UP000095679"/>
    </source>
</evidence>
<dbReference type="InterPro" id="IPR003343">
    <property type="entry name" value="Big_2"/>
</dbReference>
<accession>A0A174D6A1</accession>
<dbReference type="AlphaFoldDB" id="A0A174D6A1"/>
<dbReference type="Proteomes" id="UP000095679">
    <property type="component" value="Unassembled WGS sequence"/>
</dbReference>
<gene>
    <name evidence="2" type="ORF">ERS852450_01375</name>
</gene>
<sequence length="304" mass="34312">MNKYFKKSTKRSVISMLSIAITLCLLFSLLFPGKAVNAAPRMRLNKTAVTLIQGKTVKLRIIGTKRKVTWKSSNKKIAKVNKKGVVKALSPGKCTITAKVRGKKLKCKVTVDTVERINAKKLYDLIRKKGKKGKGEEKNLRTISTKFRPKGTDDSIEVRITAYPEKGKLLFSYDYVLDSPCDSYHTELTMNLLKKKKGTISSSYRDLYVDPVHTHSVNGTISTLYDGKSQGLFLTECYDGADPDETYDDDVETSVPYKGKPRPDDISKGIYRINDAFANYNILLKKYGYSMKKIGFTKWKNTNN</sequence>
<organism evidence="2 3">
    <name type="scientific">Anaerobutyricum hallii</name>
    <dbReference type="NCBI Taxonomy" id="39488"/>
    <lineage>
        <taxon>Bacteria</taxon>
        <taxon>Bacillati</taxon>
        <taxon>Bacillota</taxon>
        <taxon>Clostridia</taxon>
        <taxon>Lachnospirales</taxon>
        <taxon>Lachnospiraceae</taxon>
        <taxon>Anaerobutyricum</taxon>
    </lineage>
</organism>
<dbReference type="SMART" id="SM00635">
    <property type="entry name" value="BID_2"/>
    <property type="match status" value="1"/>
</dbReference>
<dbReference type="InterPro" id="IPR008964">
    <property type="entry name" value="Invasin/intimin_cell_adhesion"/>
</dbReference>
<dbReference type="RefSeq" id="WP_055298534.1">
    <property type="nucleotide sequence ID" value="NZ_BLYK01000047.1"/>
</dbReference>
<dbReference type="Gene3D" id="2.60.40.1080">
    <property type="match status" value="1"/>
</dbReference>
<dbReference type="EMBL" id="CYZL01000010">
    <property type="protein sequence ID" value="CUO21161.1"/>
    <property type="molecule type" value="Genomic_DNA"/>
</dbReference>
<proteinExistence type="predicted"/>
<evidence type="ECO:0000259" key="1">
    <source>
        <dbReference type="SMART" id="SM00635"/>
    </source>
</evidence>
<protein>
    <submittedName>
        <fullName evidence="2">Bacterial Ig-like domain (Group 2)</fullName>
    </submittedName>
</protein>
<evidence type="ECO:0000313" key="2">
    <source>
        <dbReference type="EMBL" id="CUO21161.1"/>
    </source>
</evidence>
<name>A0A174D6A1_9FIRM</name>
<feature type="domain" description="BIG2" evidence="1">
    <location>
        <begin position="38"/>
        <end position="110"/>
    </location>
</feature>
<dbReference type="Pfam" id="PF02368">
    <property type="entry name" value="Big_2"/>
    <property type="match status" value="1"/>
</dbReference>